<keyword evidence="7" id="KW-1185">Reference proteome</keyword>
<dbReference type="InterPro" id="IPR051906">
    <property type="entry name" value="TolC-like"/>
</dbReference>
<dbReference type="GO" id="GO:0015562">
    <property type="term" value="F:efflux transmembrane transporter activity"/>
    <property type="evidence" value="ECO:0007669"/>
    <property type="project" value="InterPro"/>
</dbReference>
<dbReference type="GO" id="GO:0015288">
    <property type="term" value="F:porin activity"/>
    <property type="evidence" value="ECO:0007669"/>
    <property type="project" value="TreeGrafter"/>
</dbReference>
<dbReference type="PANTHER" id="PTHR30026:SF20">
    <property type="entry name" value="OUTER MEMBRANE PROTEIN TOLC"/>
    <property type="match status" value="1"/>
</dbReference>
<dbReference type="SUPFAM" id="SSF56954">
    <property type="entry name" value="Outer membrane efflux proteins (OEP)"/>
    <property type="match status" value="1"/>
</dbReference>
<evidence type="ECO:0000313" key="6">
    <source>
        <dbReference type="EMBL" id="PWK20040.1"/>
    </source>
</evidence>
<proteinExistence type="predicted"/>
<dbReference type="GO" id="GO:1990281">
    <property type="term" value="C:efflux pump complex"/>
    <property type="evidence" value="ECO:0007669"/>
    <property type="project" value="TreeGrafter"/>
</dbReference>
<dbReference type="GO" id="GO:0009279">
    <property type="term" value="C:cell outer membrane"/>
    <property type="evidence" value="ECO:0007669"/>
    <property type="project" value="UniProtKB-SubCell"/>
</dbReference>
<evidence type="ECO:0000256" key="4">
    <source>
        <dbReference type="ARBA" id="ARBA00023136"/>
    </source>
</evidence>
<dbReference type="OrthoDB" id="823635at2"/>
<dbReference type="EMBL" id="QGGO01000026">
    <property type="protein sequence ID" value="PWK20040.1"/>
    <property type="molecule type" value="Genomic_DNA"/>
</dbReference>
<name>A0A316EAU0_9BACT</name>
<reference evidence="6 7" key="1">
    <citation type="submission" date="2018-05" db="EMBL/GenBank/DDBJ databases">
        <title>Genomic Encyclopedia of Archaeal and Bacterial Type Strains, Phase II (KMG-II): from individual species to whole genera.</title>
        <authorList>
            <person name="Goeker M."/>
        </authorList>
    </citation>
    <scope>NUCLEOTIDE SEQUENCE [LARGE SCALE GENOMIC DNA]</scope>
    <source>
        <strain evidence="6 7">DSM 22214</strain>
    </source>
</reference>
<evidence type="ECO:0000256" key="1">
    <source>
        <dbReference type="ARBA" id="ARBA00004442"/>
    </source>
</evidence>
<dbReference type="PANTHER" id="PTHR30026">
    <property type="entry name" value="OUTER MEMBRANE PROTEIN TOLC"/>
    <property type="match status" value="1"/>
</dbReference>
<keyword evidence="2" id="KW-1134">Transmembrane beta strand</keyword>
<organism evidence="6 7">
    <name type="scientific">Arcicella aurantiaca</name>
    <dbReference type="NCBI Taxonomy" id="591202"/>
    <lineage>
        <taxon>Bacteria</taxon>
        <taxon>Pseudomonadati</taxon>
        <taxon>Bacteroidota</taxon>
        <taxon>Cytophagia</taxon>
        <taxon>Cytophagales</taxon>
        <taxon>Flectobacillaceae</taxon>
        <taxon>Arcicella</taxon>
    </lineage>
</organism>
<keyword evidence="3" id="KW-0812">Transmembrane</keyword>
<dbReference type="AlphaFoldDB" id="A0A316EAU0"/>
<comment type="subcellular location">
    <subcellularLocation>
        <location evidence="1">Cell outer membrane</location>
    </subcellularLocation>
</comment>
<keyword evidence="4" id="KW-0472">Membrane</keyword>
<comment type="caution">
    <text evidence="6">The sequence shown here is derived from an EMBL/GenBank/DDBJ whole genome shotgun (WGS) entry which is preliminary data.</text>
</comment>
<dbReference type="Proteomes" id="UP000245489">
    <property type="component" value="Unassembled WGS sequence"/>
</dbReference>
<dbReference type="Gene3D" id="1.20.1600.10">
    <property type="entry name" value="Outer membrane efflux proteins (OEP)"/>
    <property type="match status" value="1"/>
</dbReference>
<evidence type="ECO:0000313" key="7">
    <source>
        <dbReference type="Proteomes" id="UP000245489"/>
    </source>
</evidence>
<evidence type="ECO:0000256" key="3">
    <source>
        <dbReference type="ARBA" id="ARBA00022692"/>
    </source>
</evidence>
<evidence type="ECO:0000256" key="5">
    <source>
        <dbReference type="ARBA" id="ARBA00023237"/>
    </source>
</evidence>
<accession>A0A316EAU0</accession>
<protein>
    <submittedName>
        <fullName evidence="6">Outer membrane efflux protein</fullName>
    </submittedName>
</protein>
<gene>
    <name evidence="6" type="ORF">LV89_03850</name>
</gene>
<keyword evidence="5" id="KW-0998">Cell outer membrane</keyword>
<sequence>MFRNKKYGFIFIIWIIATIVPWQSNSQKISTDSLLTKAFTNDQLLPQLITAAQKYSPEIKRLSSGVDFATANQKISKNAIFDRLSMLASYQYGTNYASVNETNSLNRFTTVQTGFYNLGVGLQLPMSQILNRKHFAKATKSQIEMANYEKESSNLYVKQRVIEYYQDLKLAHKLMLISSNNRQAAQVNYKMAERDFLQGQITLEQNARILDIYNKSKIEFETYLNKFQTSLMELDAYTGISFASLLNQVK</sequence>
<evidence type="ECO:0000256" key="2">
    <source>
        <dbReference type="ARBA" id="ARBA00022452"/>
    </source>
</evidence>
<dbReference type="RefSeq" id="WP_109744526.1">
    <property type="nucleotide sequence ID" value="NZ_QGGO01000026.1"/>
</dbReference>